<dbReference type="EMBL" id="CP038267">
    <property type="protein sequence ID" value="QBR93213.1"/>
    <property type="molecule type" value="Genomic_DNA"/>
</dbReference>
<name>A0A4P7GMH1_9ACTN</name>
<dbReference type="AlphaFoldDB" id="A0A4P7GMH1"/>
<dbReference type="Proteomes" id="UP000294894">
    <property type="component" value="Chromosome"/>
</dbReference>
<gene>
    <name evidence="1" type="ORF">EXE57_13770</name>
</gene>
<dbReference type="OrthoDB" id="4290974at2"/>
<dbReference type="InterPro" id="IPR046193">
    <property type="entry name" value="DUF6221"/>
</dbReference>
<dbReference type="KEGG" id="noy:EXE57_13770"/>
<evidence type="ECO:0000313" key="1">
    <source>
        <dbReference type="EMBL" id="QBR93213.1"/>
    </source>
</evidence>
<reference evidence="1 2" key="1">
    <citation type="submission" date="2019-03" db="EMBL/GenBank/DDBJ databases">
        <title>Three New Species of Nocardioides, Nocardioides euryhalodurans sp. nov., Nocardioides seonyuensis sp. nov. and Nocardioides eburneoflavus sp. nov., Iolated from Soil.</title>
        <authorList>
            <person name="Roh S.G."/>
            <person name="Lee C."/>
            <person name="Kim M.-K."/>
            <person name="Kim S.B."/>
        </authorList>
    </citation>
    <scope>NUCLEOTIDE SEQUENCE [LARGE SCALE GENOMIC DNA]</scope>
    <source>
        <strain evidence="1 2">MMS17-SY117</strain>
    </source>
</reference>
<sequence length="119" mass="13484">MTTDLSLLRFLQDRLTQDIGLILSDTPMFGLEVNDAKFERRFLDRRALLHRVQTDQALVALHLEAMRDEQGSLAAGASSFESGPVTRLGSEALNLMAARYADHADYQSEWRPRVQLPRL</sequence>
<protein>
    <submittedName>
        <fullName evidence="1">Uncharacterized protein</fullName>
    </submittedName>
</protein>
<evidence type="ECO:0000313" key="2">
    <source>
        <dbReference type="Proteomes" id="UP000294894"/>
    </source>
</evidence>
<organism evidence="1 2">
    <name type="scientific">Nocardioides euryhalodurans</name>
    <dbReference type="NCBI Taxonomy" id="2518370"/>
    <lineage>
        <taxon>Bacteria</taxon>
        <taxon>Bacillati</taxon>
        <taxon>Actinomycetota</taxon>
        <taxon>Actinomycetes</taxon>
        <taxon>Propionibacteriales</taxon>
        <taxon>Nocardioidaceae</taxon>
        <taxon>Nocardioides</taxon>
    </lineage>
</organism>
<proteinExistence type="predicted"/>
<accession>A0A4P7GMH1</accession>
<dbReference type="Pfam" id="PF19730">
    <property type="entry name" value="DUF6221"/>
    <property type="match status" value="1"/>
</dbReference>
<dbReference type="RefSeq" id="WP_135078412.1">
    <property type="nucleotide sequence ID" value="NZ_CP038267.1"/>
</dbReference>
<keyword evidence="2" id="KW-1185">Reference proteome</keyword>